<feature type="transmembrane region" description="Helical" evidence="1">
    <location>
        <begin position="182"/>
        <end position="203"/>
    </location>
</feature>
<comment type="caution">
    <text evidence="2">The sequence shown here is derived from an EMBL/GenBank/DDBJ whole genome shotgun (WGS) entry which is preliminary data.</text>
</comment>
<feature type="transmembrane region" description="Helical" evidence="1">
    <location>
        <begin position="64"/>
        <end position="89"/>
    </location>
</feature>
<evidence type="ECO:0000313" key="2">
    <source>
        <dbReference type="EMBL" id="MFC3265276.1"/>
    </source>
</evidence>
<evidence type="ECO:0000313" key="3">
    <source>
        <dbReference type="Proteomes" id="UP001595536"/>
    </source>
</evidence>
<dbReference type="RefSeq" id="WP_376831397.1">
    <property type="nucleotide sequence ID" value="NZ_JBHLWR010000006.1"/>
</dbReference>
<accession>A0ABV7LCY0</accession>
<keyword evidence="1" id="KW-0812">Transmembrane</keyword>
<feature type="transmembrane region" description="Helical" evidence="1">
    <location>
        <begin position="224"/>
        <end position="244"/>
    </location>
</feature>
<feature type="transmembrane region" description="Helical" evidence="1">
    <location>
        <begin position="256"/>
        <end position="274"/>
    </location>
</feature>
<proteinExistence type="predicted"/>
<keyword evidence="3" id="KW-1185">Reference proteome</keyword>
<evidence type="ECO:0008006" key="4">
    <source>
        <dbReference type="Google" id="ProtNLM"/>
    </source>
</evidence>
<organism evidence="2 3">
    <name type="scientific">Camelimonas abortus</name>
    <dbReference type="NCBI Taxonomy" id="1017184"/>
    <lineage>
        <taxon>Bacteria</taxon>
        <taxon>Pseudomonadati</taxon>
        <taxon>Pseudomonadota</taxon>
        <taxon>Alphaproteobacteria</taxon>
        <taxon>Hyphomicrobiales</taxon>
        <taxon>Chelatococcaceae</taxon>
        <taxon>Camelimonas</taxon>
    </lineage>
</organism>
<reference evidence="3" key="1">
    <citation type="journal article" date="2019" name="Int. J. Syst. Evol. Microbiol.">
        <title>The Global Catalogue of Microorganisms (GCM) 10K type strain sequencing project: providing services to taxonomists for standard genome sequencing and annotation.</title>
        <authorList>
            <consortium name="The Broad Institute Genomics Platform"/>
            <consortium name="The Broad Institute Genome Sequencing Center for Infectious Disease"/>
            <person name="Wu L."/>
            <person name="Ma J."/>
        </authorList>
    </citation>
    <scope>NUCLEOTIDE SEQUENCE [LARGE SCALE GENOMIC DNA]</scope>
    <source>
        <strain evidence="3">CCM 7941</strain>
    </source>
</reference>
<dbReference type="EMBL" id="JBHRUV010000014">
    <property type="protein sequence ID" value="MFC3265276.1"/>
    <property type="molecule type" value="Genomic_DNA"/>
</dbReference>
<dbReference type="Proteomes" id="UP001595536">
    <property type="component" value="Unassembled WGS sequence"/>
</dbReference>
<gene>
    <name evidence="2" type="ORF">ACFOEX_02725</name>
</gene>
<sequence length="282" mass="30764">MTDRPAGGRESRALRLGPWPFVTLHVFIRRGRRLVWRARDHRKGLSPADRGVAAQRQPPWRRRWFNWLIGFLFAAGSTLFALGAALSLFPAGAAPASPLAINLTFFAGSVPFTIAGYLQHFQSANAGAFPGEARGRRVALIGWRPRQAGWLSTLAQFAGTVAFNFNTGDAIRPPAGWLALDVAVWAPGFAGSILFLVAGYLAFIETCHAWWRWAPRDESWRLAAVNLAGCVFFLMSSIIAFGPGEPAPAPLVWQSNVWLLLGSLCFLAGGGLLMREARRAPA</sequence>
<name>A0ABV7LCY0_9HYPH</name>
<evidence type="ECO:0000256" key="1">
    <source>
        <dbReference type="SAM" id="Phobius"/>
    </source>
</evidence>
<keyword evidence="1" id="KW-1133">Transmembrane helix</keyword>
<keyword evidence="1" id="KW-0472">Membrane</keyword>
<protein>
    <recommendedName>
        <fullName evidence="4">YrhK-like protein</fullName>
    </recommendedName>
</protein>